<comment type="subcellular location">
    <subcellularLocation>
        <location evidence="1">Cell membrane</location>
        <topology evidence="1">Multi-pass membrane protein</topology>
    </subcellularLocation>
</comment>
<evidence type="ECO:0000259" key="7">
    <source>
        <dbReference type="Pfam" id="PF06271"/>
    </source>
</evidence>
<feature type="transmembrane region" description="Helical" evidence="6">
    <location>
        <begin position="61"/>
        <end position="79"/>
    </location>
</feature>
<proteinExistence type="predicted"/>
<dbReference type="GO" id="GO:0005886">
    <property type="term" value="C:plasma membrane"/>
    <property type="evidence" value="ECO:0007669"/>
    <property type="project" value="UniProtKB-SubCell"/>
</dbReference>
<dbReference type="InterPro" id="IPR010432">
    <property type="entry name" value="RDD"/>
</dbReference>
<reference evidence="8 9" key="1">
    <citation type="journal article" date="2011" name="EMBO J.">
        <title>Structural diversity of bacterial flagellar motors.</title>
        <authorList>
            <person name="Chen S."/>
            <person name="Beeby M."/>
            <person name="Murphy G.E."/>
            <person name="Leadbetter J.R."/>
            <person name="Hendrixson D.R."/>
            <person name="Briegel A."/>
            <person name="Li Z."/>
            <person name="Shi J."/>
            <person name="Tocheva E.I."/>
            <person name="Muller A."/>
            <person name="Dobro M.J."/>
            <person name="Jensen G.J."/>
        </authorList>
    </citation>
    <scope>NUCLEOTIDE SEQUENCE [LARGE SCALE GENOMIC DNA]</scope>
    <source>
        <strain evidence="8 9">DSM 6540</strain>
    </source>
</reference>
<name>F7NQB4_9FIRM</name>
<evidence type="ECO:0000313" key="8">
    <source>
        <dbReference type="EMBL" id="EGO61755.1"/>
    </source>
</evidence>
<dbReference type="RefSeq" id="WP_004100092.1">
    <property type="nucleotide sequence ID" value="NZ_AFGF01000290.1"/>
</dbReference>
<keyword evidence="4 6" id="KW-1133">Transmembrane helix</keyword>
<evidence type="ECO:0000313" key="9">
    <source>
        <dbReference type="Proteomes" id="UP000003240"/>
    </source>
</evidence>
<evidence type="ECO:0000256" key="5">
    <source>
        <dbReference type="ARBA" id="ARBA00023136"/>
    </source>
</evidence>
<dbReference type="AlphaFoldDB" id="F7NQB4"/>
<dbReference type="STRING" id="1009370.ALO_21586"/>
<dbReference type="Proteomes" id="UP000003240">
    <property type="component" value="Unassembled WGS sequence"/>
</dbReference>
<accession>F7NQB4</accession>
<feature type="transmembrane region" description="Helical" evidence="6">
    <location>
        <begin position="117"/>
        <end position="135"/>
    </location>
</feature>
<protein>
    <recommendedName>
        <fullName evidence="7">RDD domain-containing protein</fullName>
    </recommendedName>
</protein>
<dbReference type="InterPro" id="IPR051791">
    <property type="entry name" value="Pra-immunoreactive"/>
</dbReference>
<dbReference type="Pfam" id="PF06271">
    <property type="entry name" value="RDD"/>
    <property type="match status" value="1"/>
</dbReference>
<dbReference type="EMBL" id="AFGF01000290">
    <property type="protein sequence ID" value="EGO61755.1"/>
    <property type="molecule type" value="Genomic_DNA"/>
</dbReference>
<keyword evidence="2" id="KW-1003">Cell membrane</keyword>
<evidence type="ECO:0000256" key="4">
    <source>
        <dbReference type="ARBA" id="ARBA00022989"/>
    </source>
</evidence>
<evidence type="ECO:0000256" key="6">
    <source>
        <dbReference type="SAM" id="Phobius"/>
    </source>
</evidence>
<dbReference type="PANTHER" id="PTHR36115">
    <property type="entry name" value="PROLINE-RICH ANTIGEN HOMOLOG-RELATED"/>
    <property type="match status" value="1"/>
</dbReference>
<keyword evidence="3 6" id="KW-0812">Transmembrane</keyword>
<keyword evidence="5 6" id="KW-0472">Membrane</keyword>
<sequence length="158" mass="17604">MENNNLAADVPSITPEIVMVNGLIPKAYFLKRIGAYIIDAIALIGIGIVGLLISRLFERQTFDILSLIVCISLPVYYLTKDALFSGQSLGKKASRQMVIHISSGKPCSLWRSVLRNIILWVPGIVFIEFFMAFATKSGRRIGDYLAGTQVIDTMFYIR</sequence>
<evidence type="ECO:0000256" key="1">
    <source>
        <dbReference type="ARBA" id="ARBA00004651"/>
    </source>
</evidence>
<evidence type="ECO:0000256" key="2">
    <source>
        <dbReference type="ARBA" id="ARBA00022475"/>
    </source>
</evidence>
<evidence type="ECO:0000256" key="3">
    <source>
        <dbReference type="ARBA" id="ARBA00022692"/>
    </source>
</evidence>
<feature type="transmembrane region" description="Helical" evidence="6">
    <location>
        <begin position="33"/>
        <end position="54"/>
    </location>
</feature>
<dbReference type="PANTHER" id="PTHR36115:SF6">
    <property type="entry name" value="PROLINE-RICH ANTIGEN HOMOLOG"/>
    <property type="match status" value="1"/>
</dbReference>
<dbReference type="OrthoDB" id="9787732at2"/>
<feature type="domain" description="RDD" evidence="7">
    <location>
        <begin position="28"/>
        <end position="147"/>
    </location>
</feature>
<gene>
    <name evidence="8" type="ORF">ALO_21586</name>
</gene>
<keyword evidence="9" id="KW-1185">Reference proteome</keyword>
<organism evidence="8 9">
    <name type="scientific">Acetonema longum DSM 6540</name>
    <dbReference type="NCBI Taxonomy" id="1009370"/>
    <lineage>
        <taxon>Bacteria</taxon>
        <taxon>Bacillati</taxon>
        <taxon>Bacillota</taxon>
        <taxon>Negativicutes</taxon>
        <taxon>Acetonemataceae</taxon>
        <taxon>Acetonema</taxon>
    </lineage>
</organism>
<comment type="caution">
    <text evidence="8">The sequence shown here is derived from an EMBL/GenBank/DDBJ whole genome shotgun (WGS) entry which is preliminary data.</text>
</comment>